<reference evidence="2 3" key="1">
    <citation type="submission" date="2019-05" db="EMBL/GenBank/DDBJ databases">
        <title>Roseovarius bejariae sp. nov., a moderately halophylic bacterium isolated from a saline soil in Rambla Salada (Murcia).</title>
        <authorList>
            <person name="Castro D.J."/>
            <person name="Gomez-Altuve A."/>
            <person name="Reina J.C."/>
            <person name="Rodriguez M."/>
            <person name="Sampedro I."/>
            <person name="Llamas I."/>
            <person name="Martinez-Checa F."/>
        </authorList>
    </citation>
    <scope>NUCLEOTIDE SEQUENCE [LARGE SCALE GENOMIC DNA]</scope>
    <source>
        <strain evidence="2 3">A21</strain>
    </source>
</reference>
<gene>
    <name evidence="2" type="ORF">FDP25_15940</name>
</gene>
<dbReference type="GO" id="GO:0016740">
    <property type="term" value="F:transferase activity"/>
    <property type="evidence" value="ECO:0007669"/>
    <property type="project" value="UniProtKB-KW"/>
</dbReference>
<proteinExistence type="predicted"/>
<dbReference type="InterPro" id="IPR038740">
    <property type="entry name" value="BioF2-like_GNAT_dom"/>
</dbReference>
<comment type="caution">
    <text evidence="2">The sequence shown here is derived from an EMBL/GenBank/DDBJ whole genome shotgun (WGS) entry which is preliminary data.</text>
</comment>
<dbReference type="EMBL" id="SZWE01000002">
    <property type="protein sequence ID" value="MRU16934.1"/>
    <property type="molecule type" value="Genomic_DNA"/>
</dbReference>
<keyword evidence="2" id="KW-0808">Transferase</keyword>
<keyword evidence="3" id="KW-1185">Reference proteome</keyword>
<evidence type="ECO:0000313" key="2">
    <source>
        <dbReference type="EMBL" id="MRU16934.1"/>
    </source>
</evidence>
<dbReference type="RefSeq" id="WP_154154641.1">
    <property type="nucleotide sequence ID" value="NZ_SZWE01000002.1"/>
</dbReference>
<name>A0A844D428_9RHOB</name>
<feature type="domain" description="BioF2-like acetyltransferase" evidence="1">
    <location>
        <begin position="142"/>
        <end position="270"/>
    </location>
</feature>
<dbReference type="AlphaFoldDB" id="A0A844D428"/>
<dbReference type="PANTHER" id="PTHR36174:SF1">
    <property type="entry name" value="LIPID II:GLYCINE GLYCYLTRANSFERASE"/>
    <property type="match status" value="1"/>
</dbReference>
<evidence type="ECO:0000313" key="3">
    <source>
        <dbReference type="Proteomes" id="UP000564704"/>
    </source>
</evidence>
<dbReference type="PANTHER" id="PTHR36174">
    <property type="entry name" value="LIPID II:GLYCINE GLYCYLTRANSFERASE"/>
    <property type="match status" value="1"/>
</dbReference>
<accession>A0A844D428</accession>
<dbReference type="InterPro" id="IPR016181">
    <property type="entry name" value="Acyl_CoA_acyltransferase"/>
</dbReference>
<protein>
    <submittedName>
        <fullName evidence="2">GNAT family N-acetyltransferase</fullName>
    </submittedName>
</protein>
<dbReference type="Pfam" id="PF13480">
    <property type="entry name" value="Acetyltransf_6"/>
    <property type="match status" value="1"/>
</dbReference>
<dbReference type="Proteomes" id="UP000564704">
    <property type="component" value="Unassembled WGS sequence"/>
</dbReference>
<dbReference type="OrthoDB" id="341858at2"/>
<dbReference type="SUPFAM" id="SSF55729">
    <property type="entry name" value="Acyl-CoA N-acyltransferases (Nat)"/>
    <property type="match status" value="2"/>
</dbReference>
<organism evidence="2 3">
    <name type="scientific">Roseovarius bejariae</name>
    <dbReference type="NCBI Taxonomy" id="2576383"/>
    <lineage>
        <taxon>Bacteria</taxon>
        <taxon>Pseudomonadati</taxon>
        <taxon>Pseudomonadota</taxon>
        <taxon>Alphaproteobacteria</taxon>
        <taxon>Rhodobacterales</taxon>
        <taxon>Roseobacteraceae</taxon>
        <taxon>Roseovarius</taxon>
    </lineage>
</organism>
<dbReference type="InterPro" id="IPR050644">
    <property type="entry name" value="PG_Glycine_Bridge_Synth"/>
</dbReference>
<evidence type="ECO:0000259" key="1">
    <source>
        <dbReference type="Pfam" id="PF13480"/>
    </source>
</evidence>
<dbReference type="Gene3D" id="3.40.630.30">
    <property type="match status" value="2"/>
</dbReference>
<sequence>MEFTLTDPGPEPPADAPLHQSPIYGRAMVRLGARVWILRVEDDGACLAQAQVISRRIMGVPLHWIPRGPVWAPGLPLDRQQAVLARLPHATALRGVWLATPDSVEAAASYHHLGYRALLTPQQVAELPLDPDPQVMRSRQHGKWRNRLRRAEGAGLHVSHRPFDTARDAPLLGLETAQREHRRYTDVTPTFVSQWSKAAPMATRLFQLREHGQLRAFMIFLMHGTRATYQIGWRDPDHDLHSAHHMILWHAAKYLAQKGFHQLDLGTIDTETNPGLARFKLGCGACARPLGPSLLRLPCARIPLAIRRAAV</sequence>